<dbReference type="GO" id="GO:0140359">
    <property type="term" value="F:ABC-type transporter activity"/>
    <property type="evidence" value="ECO:0007669"/>
    <property type="project" value="InterPro"/>
</dbReference>
<accession>A0A9P0AVZ8</accession>
<sequence length="241" mass="27538">MTIEKESPILITMKVNGLPTWRQWAAWFCELCVYLIILSLIMISLLSNGIFSNTNPLGLIFYFLVYAITSIMFCFAVGSFFCNVEKASAVFILLWLFSYAPYMMIFKSYDSLTLGHTLMSSLWHTTAMAHGMGLILKLEALEKGFQLHNAFTPVTTYEYISVGGCMGIMLFDRDHHIEKINWPPLSPDMNPIEHVWSRIKLKMKEREEGMENLDELVNAIQEEWGTPEISKELGRGNAQEG</sequence>
<dbReference type="Pfam" id="PF12698">
    <property type="entry name" value="ABC2_membrane_3"/>
    <property type="match status" value="1"/>
</dbReference>
<feature type="domain" description="ABC-2 type transporter transmembrane" evidence="6">
    <location>
        <begin position="4"/>
        <end position="108"/>
    </location>
</feature>
<evidence type="ECO:0000313" key="8">
    <source>
        <dbReference type="Proteomes" id="UP001154078"/>
    </source>
</evidence>
<organism evidence="7 8">
    <name type="scientific">Brassicogethes aeneus</name>
    <name type="common">Rape pollen beetle</name>
    <name type="synonym">Meligethes aeneus</name>
    <dbReference type="NCBI Taxonomy" id="1431903"/>
    <lineage>
        <taxon>Eukaryota</taxon>
        <taxon>Metazoa</taxon>
        <taxon>Ecdysozoa</taxon>
        <taxon>Arthropoda</taxon>
        <taxon>Hexapoda</taxon>
        <taxon>Insecta</taxon>
        <taxon>Pterygota</taxon>
        <taxon>Neoptera</taxon>
        <taxon>Endopterygota</taxon>
        <taxon>Coleoptera</taxon>
        <taxon>Polyphaga</taxon>
        <taxon>Cucujiformia</taxon>
        <taxon>Nitidulidae</taxon>
        <taxon>Meligethinae</taxon>
        <taxon>Brassicogethes</taxon>
    </lineage>
</organism>
<dbReference type="GO" id="GO:0016020">
    <property type="term" value="C:membrane"/>
    <property type="evidence" value="ECO:0007669"/>
    <property type="project" value="UniProtKB-SubCell"/>
</dbReference>
<keyword evidence="4 5" id="KW-0472">Membrane</keyword>
<evidence type="ECO:0000256" key="3">
    <source>
        <dbReference type="ARBA" id="ARBA00022989"/>
    </source>
</evidence>
<protein>
    <recommendedName>
        <fullName evidence="6">ABC-2 type transporter transmembrane domain-containing protein</fullName>
    </recommendedName>
</protein>
<dbReference type="PANTHER" id="PTHR19229">
    <property type="entry name" value="ATP-BINDING CASSETTE TRANSPORTER SUBFAMILY A ABCA"/>
    <property type="match status" value="1"/>
</dbReference>
<keyword evidence="3 5" id="KW-1133">Transmembrane helix</keyword>
<dbReference type="InterPro" id="IPR013525">
    <property type="entry name" value="ABC2_TM"/>
</dbReference>
<feature type="transmembrane region" description="Helical" evidence="5">
    <location>
        <begin position="24"/>
        <end position="47"/>
    </location>
</feature>
<evidence type="ECO:0000259" key="6">
    <source>
        <dbReference type="Pfam" id="PF12698"/>
    </source>
</evidence>
<evidence type="ECO:0000256" key="2">
    <source>
        <dbReference type="ARBA" id="ARBA00022692"/>
    </source>
</evidence>
<dbReference type="OrthoDB" id="25402at2759"/>
<comment type="subcellular location">
    <subcellularLocation>
        <location evidence="1">Membrane</location>
        <topology evidence="1">Multi-pass membrane protein</topology>
    </subcellularLocation>
</comment>
<feature type="transmembrane region" description="Helical" evidence="5">
    <location>
        <begin position="87"/>
        <end position="106"/>
    </location>
</feature>
<feature type="transmembrane region" description="Helical" evidence="5">
    <location>
        <begin position="59"/>
        <end position="81"/>
    </location>
</feature>
<evidence type="ECO:0000256" key="1">
    <source>
        <dbReference type="ARBA" id="ARBA00004141"/>
    </source>
</evidence>
<proteinExistence type="predicted"/>
<name>A0A9P0AVZ8_BRAAE</name>
<dbReference type="EMBL" id="OV121142">
    <property type="protein sequence ID" value="CAH0549688.1"/>
    <property type="molecule type" value="Genomic_DNA"/>
</dbReference>
<dbReference type="PANTHER" id="PTHR19229:SF250">
    <property type="entry name" value="ABC TRANSPORTER DOMAIN-CONTAINING PROTEIN-RELATED"/>
    <property type="match status" value="1"/>
</dbReference>
<keyword evidence="2 5" id="KW-0812">Transmembrane</keyword>
<dbReference type="InterPro" id="IPR026082">
    <property type="entry name" value="ABCA"/>
</dbReference>
<dbReference type="InterPro" id="IPR036397">
    <property type="entry name" value="RNaseH_sf"/>
</dbReference>
<dbReference type="Proteomes" id="UP001154078">
    <property type="component" value="Chromosome 11"/>
</dbReference>
<evidence type="ECO:0000256" key="5">
    <source>
        <dbReference type="SAM" id="Phobius"/>
    </source>
</evidence>
<gene>
    <name evidence="7" type="ORF">MELIAE_LOCUS2762</name>
</gene>
<dbReference type="GO" id="GO:0005319">
    <property type="term" value="F:lipid transporter activity"/>
    <property type="evidence" value="ECO:0007669"/>
    <property type="project" value="TreeGrafter"/>
</dbReference>
<dbReference type="Gene3D" id="3.30.420.10">
    <property type="entry name" value="Ribonuclease H-like superfamily/Ribonuclease H"/>
    <property type="match status" value="1"/>
</dbReference>
<dbReference type="AlphaFoldDB" id="A0A9P0AVZ8"/>
<dbReference type="GO" id="GO:0003676">
    <property type="term" value="F:nucleic acid binding"/>
    <property type="evidence" value="ECO:0007669"/>
    <property type="project" value="InterPro"/>
</dbReference>
<reference evidence="7" key="1">
    <citation type="submission" date="2021-12" db="EMBL/GenBank/DDBJ databases">
        <authorList>
            <person name="King R."/>
        </authorList>
    </citation>
    <scope>NUCLEOTIDE SEQUENCE</scope>
</reference>
<evidence type="ECO:0000313" key="7">
    <source>
        <dbReference type="EMBL" id="CAH0549688.1"/>
    </source>
</evidence>
<keyword evidence="8" id="KW-1185">Reference proteome</keyword>
<evidence type="ECO:0000256" key="4">
    <source>
        <dbReference type="ARBA" id="ARBA00023136"/>
    </source>
</evidence>